<dbReference type="PANTHER" id="PTHR13479:SF40">
    <property type="entry name" value="SMALL RIBOSOMAL SUBUNIT PROTEIN BS18M"/>
    <property type="match status" value="1"/>
</dbReference>
<dbReference type="InterPro" id="IPR001648">
    <property type="entry name" value="Ribosomal_bS18"/>
</dbReference>
<evidence type="ECO:0000256" key="8">
    <source>
        <dbReference type="RuleBase" id="RU003910"/>
    </source>
</evidence>
<evidence type="ECO:0000256" key="5">
    <source>
        <dbReference type="ARBA" id="ARBA00023274"/>
    </source>
</evidence>
<gene>
    <name evidence="7" type="primary">rpsR</name>
    <name evidence="10" type="ORF">AVDCRST_MAG13-2829</name>
</gene>
<evidence type="ECO:0000256" key="3">
    <source>
        <dbReference type="ARBA" id="ARBA00022884"/>
    </source>
</evidence>
<keyword evidence="5 7" id="KW-0687">Ribonucleoprotein</keyword>
<keyword evidence="4 7" id="KW-0689">Ribosomal protein</keyword>
<dbReference type="InterPro" id="IPR018275">
    <property type="entry name" value="Ribosomal_bS18_CS"/>
</dbReference>
<feature type="compositionally biased region" description="Basic and acidic residues" evidence="9">
    <location>
        <begin position="92"/>
        <end position="112"/>
    </location>
</feature>
<keyword evidence="3 7" id="KW-0694">RNA-binding</keyword>
<sequence length="112" mass="12686">MAKQRNRGGTARRKDTKKGGVGSGRRKPCLFCKDKVEQVDYKDITTLRKFISERGKIRSRRITGACRRHQNQVATAVKRARELALLPYVNDSGKDDREGGGRGGRGRDREDR</sequence>
<accession>A0A6J4T1I7</accession>
<dbReference type="EMBL" id="CADCVO010000448">
    <property type="protein sequence ID" value="CAA9511312.1"/>
    <property type="molecule type" value="Genomic_DNA"/>
</dbReference>
<dbReference type="PROSITE" id="PS00057">
    <property type="entry name" value="RIBOSOMAL_S18"/>
    <property type="match status" value="1"/>
</dbReference>
<dbReference type="FunFam" id="4.10.640.10:FF:000004">
    <property type="entry name" value="30S ribosomal protein S18"/>
    <property type="match status" value="1"/>
</dbReference>
<dbReference type="SUPFAM" id="SSF46911">
    <property type="entry name" value="Ribosomal protein S18"/>
    <property type="match status" value="1"/>
</dbReference>
<proteinExistence type="inferred from homology"/>
<comment type="function">
    <text evidence="7">Binds as a heterodimer with protein bS6 to the central domain of the 16S rRNA, where it helps stabilize the platform of the 30S subunit.</text>
</comment>
<dbReference type="PANTHER" id="PTHR13479">
    <property type="entry name" value="30S RIBOSOMAL PROTEIN S18"/>
    <property type="match status" value="1"/>
</dbReference>
<evidence type="ECO:0000256" key="9">
    <source>
        <dbReference type="SAM" id="MobiDB-lite"/>
    </source>
</evidence>
<dbReference type="HAMAP" id="MF_00270">
    <property type="entry name" value="Ribosomal_bS18"/>
    <property type="match status" value="1"/>
</dbReference>
<protein>
    <recommendedName>
        <fullName evidence="6 7">Small ribosomal subunit protein bS18</fullName>
    </recommendedName>
</protein>
<dbReference type="GO" id="GO:0070181">
    <property type="term" value="F:small ribosomal subunit rRNA binding"/>
    <property type="evidence" value="ECO:0007669"/>
    <property type="project" value="TreeGrafter"/>
</dbReference>
<dbReference type="GO" id="GO:0006412">
    <property type="term" value="P:translation"/>
    <property type="evidence" value="ECO:0007669"/>
    <property type="project" value="UniProtKB-UniRule"/>
</dbReference>
<name>A0A6J4T1I7_9ACTN</name>
<dbReference type="GO" id="GO:0003735">
    <property type="term" value="F:structural constituent of ribosome"/>
    <property type="evidence" value="ECO:0007669"/>
    <property type="project" value="InterPro"/>
</dbReference>
<dbReference type="Gene3D" id="4.10.640.10">
    <property type="entry name" value="Ribosomal protein S18"/>
    <property type="match status" value="1"/>
</dbReference>
<dbReference type="AlphaFoldDB" id="A0A6J4T1I7"/>
<dbReference type="GO" id="GO:0022627">
    <property type="term" value="C:cytosolic small ribosomal subunit"/>
    <property type="evidence" value="ECO:0007669"/>
    <property type="project" value="TreeGrafter"/>
</dbReference>
<evidence type="ECO:0000256" key="4">
    <source>
        <dbReference type="ARBA" id="ARBA00022980"/>
    </source>
</evidence>
<comment type="similarity">
    <text evidence="1 7 8">Belongs to the bacterial ribosomal protein bS18 family.</text>
</comment>
<dbReference type="PRINTS" id="PR00974">
    <property type="entry name" value="RIBOSOMALS18"/>
</dbReference>
<reference evidence="10" key="1">
    <citation type="submission" date="2020-02" db="EMBL/GenBank/DDBJ databases">
        <authorList>
            <person name="Meier V. D."/>
        </authorList>
    </citation>
    <scope>NUCLEOTIDE SEQUENCE</scope>
    <source>
        <strain evidence="10">AVDCRST_MAG13</strain>
    </source>
</reference>
<dbReference type="InterPro" id="IPR036870">
    <property type="entry name" value="Ribosomal_bS18_sf"/>
</dbReference>
<keyword evidence="2 7" id="KW-0699">rRNA-binding</keyword>
<evidence type="ECO:0000313" key="10">
    <source>
        <dbReference type="EMBL" id="CAA9511312.1"/>
    </source>
</evidence>
<feature type="region of interest" description="Disordered" evidence="9">
    <location>
        <begin position="1"/>
        <end position="28"/>
    </location>
</feature>
<evidence type="ECO:0000256" key="2">
    <source>
        <dbReference type="ARBA" id="ARBA00022730"/>
    </source>
</evidence>
<feature type="compositionally biased region" description="Basic residues" evidence="9">
    <location>
        <begin position="1"/>
        <end position="16"/>
    </location>
</feature>
<evidence type="ECO:0000256" key="1">
    <source>
        <dbReference type="ARBA" id="ARBA00005589"/>
    </source>
</evidence>
<dbReference type="NCBIfam" id="TIGR00165">
    <property type="entry name" value="S18"/>
    <property type="match status" value="1"/>
</dbReference>
<dbReference type="Pfam" id="PF01084">
    <property type="entry name" value="Ribosomal_S18"/>
    <property type="match status" value="1"/>
</dbReference>
<comment type="subunit">
    <text evidence="7">Part of the 30S ribosomal subunit. Forms a tight heterodimer with protein bS6.</text>
</comment>
<organism evidence="10">
    <name type="scientific">uncultured Solirubrobacteraceae bacterium</name>
    <dbReference type="NCBI Taxonomy" id="1162706"/>
    <lineage>
        <taxon>Bacteria</taxon>
        <taxon>Bacillati</taxon>
        <taxon>Actinomycetota</taxon>
        <taxon>Thermoleophilia</taxon>
        <taxon>Solirubrobacterales</taxon>
        <taxon>Solirubrobacteraceae</taxon>
        <taxon>environmental samples</taxon>
    </lineage>
</organism>
<evidence type="ECO:0000256" key="7">
    <source>
        <dbReference type="HAMAP-Rule" id="MF_00270"/>
    </source>
</evidence>
<feature type="region of interest" description="Disordered" evidence="9">
    <location>
        <begin position="88"/>
        <end position="112"/>
    </location>
</feature>
<evidence type="ECO:0000256" key="6">
    <source>
        <dbReference type="ARBA" id="ARBA00035141"/>
    </source>
</evidence>